<dbReference type="InterPro" id="IPR005644">
    <property type="entry name" value="NolW-like"/>
</dbReference>
<evidence type="ECO:0000256" key="2">
    <source>
        <dbReference type="ARBA" id="ARBA00022729"/>
    </source>
</evidence>
<dbReference type="Pfam" id="PF00263">
    <property type="entry name" value="Secretin"/>
    <property type="match status" value="1"/>
</dbReference>
<feature type="domain" description="Type II/III secretion system secretin-like" evidence="6">
    <location>
        <begin position="502"/>
        <end position="666"/>
    </location>
</feature>
<dbReference type="InterPro" id="IPR050810">
    <property type="entry name" value="Bact_Secretion_Sys_Channel"/>
</dbReference>
<evidence type="ECO:0000259" key="7">
    <source>
        <dbReference type="Pfam" id="PF03958"/>
    </source>
</evidence>
<evidence type="ECO:0000256" key="5">
    <source>
        <dbReference type="RuleBase" id="RU004004"/>
    </source>
</evidence>
<dbReference type="Gene3D" id="3.30.1370.120">
    <property type="match status" value="2"/>
</dbReference>
<evidence type="ECO:0000313" key="8">
    <source>
        <dbReference type="EMBL" id="WOX29185.1"/>
    </source>
</evidence>
<proteinExistence type="inferred from homology"/>
<organism evidence="8 9">
    <name type="scientific">Pseudoalteromonas maricaloris</name>
    <dbReference type="NCBI Taxonomy" id="184924"/>
    <lineage>
        <taxon>Bacteria</taxon>
        <taxon>Pseudomonadati</taxon>
        <taxon>Pseudomonadota</taxon>
        <taxon>Gammaproteobacteria</taxon>
        <taxon>Alteromonadales</taxon>
        <taxon>Pseudoalteromonadaceae</taxon>
        <taxon>Pseudoalteromonas</taxon>
    </lineage>
</organism>
<dbReference type="EMBL" id="CP137578">
    <property type="protein sequence ID" value="WOX29185.1"/>
    <property type="molecule type" value="Genomic_DNA"/>
</dbReference>
<keyword evidence="3" id="KW-0472">Membrane</keyword>
<evidence type="ECO:0000256" key="4">
    <source>
        <dbReference type="RuleBase" id="RU004003"/>
    </source>
</evidence>
<dbReference type="PROSITE" id="PS51257">
    <property type="entry name" value="PROKAR_LIPOPROTEIN"/>
    <property type="match status" value="1"/>
</dbReference>
<reference evidence="8 9" key="1">
    <citation type="submission" date="2023-10" db="EMBL/GenBank/DDBJ databases">
        <title>To unveil natural product biosynthetic capacity in Pseudoalteromonas.</title>
        <authorList>
            <person name="Wang J."/>
        </authorList>
    </citation>
    <scope>NUCLEOTIDE SEQUENCE [LARGE SCALE GENOMIC DNA]</scope>
    <source>
        <strain evidence="8 9">DSM 15914</strain>
    </source>
</reference>
<dbReference type="InterPro" id="IPR001775">
    <property type="entry name" value="GspD/PilQ"/>
</dbReference>
<evidence type="ECO:0000259" key="6">
    <source>
        <dbReference type="Pfam" id="PF00263"/>
    </source>
</evidence>
<keyword evidence="9" id="KW-1185">Reference proteome</keyword>
<dbReference type="PRINTS" id="PR00811">
    <property type="entry name" value="BCTERIALGSPD"/>
</dbReference>
<gene>
    <name evidence="8" type="ORF">R5H13_02625</name>
</gene>
<dbReference type="Pfam" id="PF03958">
    <property type="entry name" value="Secretin_N"/>
    <property type="match status" value="1"/>
</dbReference>
<dbReference type="InterPro" id="IPR004846">
    <property type="entry name" value="T2SS/T3SS_dom"/>
</dbReference>
<name>A0ABZ0MBH4_9GAMM</name>
<dbReference type="PANTHER" id="PTHR30332:SF25">
    <property type="entry name" value="SECRETIN XPSD"/>
    <property type="match status" value="1"/>
</dbReference>
<comment type="subcellular location">
    <subcellularLocation>
        <location evidence="5">Cell outer membrane</location>
    </subcellularLocation>
    <subcellularLocation>
        <location evidence="1">Membrane</location>
    </subcellularLocation>
</comment>
<keyword evidence="5" id="KW-0813">Transport</keyword>
<keyword evidence="2" id="KW-0732">Signal</keyword>
<dbReference type="RefSeq" id="WP_193522398.1">
    <property type="nucleotide sequence ID" value="NZ_CBCSDF010000019.1"/>
</dbReference>
<protein>
    <submittedName>
        <fullName evidence="8">Secretin N-terminal domain-containing protein</fullName>
    </submittedName>
</protein>
<feature type="domain" description="NolW-like" evidence="7">
    <location>
        <begin position="350"/>
        <end position="439"/>
    </location>
</feature>
<evidence type="ECO:0000256" key="3">
    <source>
        <dbReference type="ARBA" id="ARBA00023136"/>
    </source>
</evidence>
<dbReference type="InterPro" id="IPR038591">
    <property type="entry name" value="NolW-like_sf"/>
</dbReference>
<sequence>MKQINKSFCFSMITVLTLSACKSTNPKDVGVYNVDKSYIEQNIRNTEVEGAELLGETSVNNKERIADGSLQFLPKYRTYINESKVTDDVIDRFSNTEMLSVSAESLRIIHFLHYVLGDQLKLNYVLSDELKDDNQTITLNIQDQVSERKLFLLSRELLEEKGYVLRFRDNIFYVHQKEDSNSTLKDVVFGYGKSVDDVPQTSNEIIQMVPFTYGMQMGMANTLRQMLGIKASSDVERNAINVYGKRNEIIRALELINMFDRPSLANREIGVYQSVYMPTKKMLDSLTELLKQEGITLQTGSSTAGTVTVVNIEQQNRLIMFANERSLLDRVVFWAEELDKPINTAEKQYFIYQPKYSRAVDMGESLEALIGNGGSFSNSTSVANEASSNTSRPSVTSASNKDLKMVIDERSNSVIFYTTGESYQQILPLVKRLDILPKQVMLEMVIAEVSMTDEFKQGVEFLLKGSSNYSLSTEGAFMGEGGFGGLSYALTGDRGKVAVNLFEKNSLVNILSRPSIVVRDGVQASINVGKDIPIIGQTTSDPINGERQTTSIEYRKTGLQLDVKPTVNAQGVVLMEISQKVSNELQQTTSTSGNPSLFDRTIKTEVVAESGQTIVLGGIISENRSLNDSGVPILKDLPILGELFSADTKDGDKTELVILVTPRVIQSNDEWKDIKEAFRTKFEQLSF</sequence>
<evidence type="ECO:0000313" key="9">
    <source>
        <dbReference type="Proteomes" id="UP001304419"/>
    </source>
</evidence>
<dbReference type="Proteomes" id="UP001304419">
    <property type="component" value="Chromosome 1"/>
</dbReference>
<evidence type="ECO:0000256" key="1">
    <source>
        <dbReference type="ARBA" id="ARBA00004370"/>
    </source>
</evidence>
<dbReference type="PANTHER" id="PTHR30332">
    <property type="entry name" value="PROBABLE GENERAL SECRETION PATHWAY PROTEIN D"/>
    <property type="match status" value="1"/>
</dbReference>
<accession>A0ABZ0MBH4</accession>
<comment type="similarity">
    <text evidence="4">Belongs to the bacterial secretin family.</text>
</comment>